<proteinExistence type="predicted"/>
<evidence type="ECO:0000313" key="3">
    <source>
        <dbReference type="Proteomes" id="UP000077266"/>
    </source>
</evidence>
<dbReference type="AlphaFoldDB" id="A0A165FZ49"/>
<dbReference type="SUPFAM" id="SSF56112">
    <property type="entry name" value="Protein kinase-like (PK-like)"/>
    <property type="match status" value="1"/>
</dbReference>
<evidence type="ECO:0000256" key="1">
    <source>
        <dbReference type="SAM" id="MobiDB-lite"/>
    </source>
</evidence>
<evidence type="ECO:0000313" key="2">
    <source>
        <dbReference type="EMBL" id="KZV89745.1"/>
    </source>
</evidence>
<organism evidence="2 3">
    <name type="scientific">Exidia glandulosa HHB12029</name>
    <dbReference type="NCBI Taxonomy" id="1314781"/>
    <lineage>
        <taxon>Eukaryota</taxon>
        <taxon>Fungi</taxon>
        <taxon>Dikarya</taxon>
        <taxon>Basidiomycota</taxon>
        <taxon>Agaricomycotina</taxon>
        <taxon>Agaricomycetes</taxon>
        <taxon>Auriculariales</taxon>
        <taxon>Exidiaceae</taxon>
        <taxon>Exidia</taxon>
    </lineage>
</organism>
<name>A0A165FZ49_EXIGL</name>
<dbReference type="EMBL" id="KV426065">
    <property type="protein sequence ID" value="KZV89745.1"/>
    <property type="molecule type" value="Genomic_DNA"/>
</dbReference>
<dbReference type="Gene3D" id="1.10.510.10">
    <property type="entry name" value="Transferase(Phosphotransferase) domain 1"/>
    <property type="match status" value="1"/>
</dbReference>
<protein>
    <recommendedName>
        <fullName evidence="4">Fungal-type protein kinase domain-containing protein</fullName>
    </recommendedName>
</protein>
<dbReference type="InterPro" id="IPR011009">
    <property type="entry name" value="Kinase-like_dom_sf"/>
</dbReference>
<dbReference type="STRING" id="1314781.A0A165FZ49"/>
<gene>
    <name evidence="2" type="ORF">EXIGLDRAFT_139114</name>
</gene>
<feature type="compositionally biased region" description="Polar residues" evidence="1">
    <location>
        <begin position="1"/>
        <end position="10"/>
    </location>
</feature>
<evidence type="ECO:0008006" key="4">
    <source>
        <dbReference type="Google" id="ProtNLM"/>
    </source>
</evidence>
<keyword evidence="3" id="KW-1185">Reference proteome</keyword>
<feature type="compositionally biased region" description="Basic and acidic residues" evidence="1">
    <location>
        <begin position="14"/>
        <end position="27"/>
    </location>
</feature>
<sequence length="464" mass="51015">MRSEATSPLPSSADVREARSATKRESSKSNTATTGAALGGSENKALSTLDPSTSAPNQGSGTTADTDIPSVDMGILKILRQQDLHMNDIRAVVRSPVLASEFSPSPIVVKTAWQILDRATKESDALQAVSGLYGVVRQCYSWMPRDSSGNNIGTARFIPETPSKWGGRLERALQSLPPCRVLCISVMCEEGKPLDSIGDTDEMARALTDISLGLCGAYLKGFLHRDVSIGNALSLVRTRPNDIFSLRTLVLDFPHLWSSGKDKPKDPDWTQLQDLFVDDGPRREVVRLAQRLESAVRDCHLHGSTAVIVDFDLSAPLANYFGDREHGSDISGTPAFMSYAVHEAFLLNVDYLQTPLDDIWSLLRTAVWAVLYSPDQPTTFEQHYRQYLQSRNEILKGLSRLASTGPPEALSPIVHGMIPRLTKLEKRLSFLDDEHRDIAVTDALPIIHLRLMLEAVLAVVESLM</sequence>
<dbReference type="OrthoDB" id="5584477at2759"/>
<feature type="region of interest" description="Disordered" evidence="1">
    <location>
        <begin position="1"/>
        <end position="67"/>
    </location>
</feature>
<dbReference type="InParanoid" id="A0A165FZ49"/>
<accession>A0A165FZ49</accession>
<feature type="compositionally biased region" description="Polar residues" evidence="1">
    <location>
        <begin position="44"/>
        <end position="65"/>
    </location>
</feature>
<dbReference type="Proteomes" id="UP000077266">
    <property type="component" value="Unassembled WGS sequence"/>
</dbReference>
<reference evidence="2 3" key="1">
    <citation type="journal article" date="2016" name="Mol. Biol. Evol.">
        <title>Comparative Genomics of Early-Diverging Mushroom-Forming Fungi Provides Insights into the Origins of Lignocellulose Decay Capabilities.</title>
        <authorList>
            <person name="Nagy L.G."/>
            <person name="Riley R."/>
            <person name="Tritt A."/>
            <person name="Adam C."/>
            <person name="Daum C."/>
            <person name="Floudas D."/>
            <person name="Sun H."/>
            <person name="Yadav J.S."/>
            <person name="Pangilinan J."/>
            <person name="Larsson K.H."/>
            <person name="Matsuura K."/>
            <person name="Barry K."/>
            <person name="Labutti K."/>
            <person name="Kuo R."/>
            <person name="Ohm R.A."/>
            <person name="Bhattacharya S.S."/>
            <person name="Shirouzu T."/>
            <person name="Yoshinaga Y."/>
            <person name="Martin F.M."/>
            <person name="Grigoriev I.V."/>
            <person name="Hibbett D.S."/>
        </authorList>
    </citation>
    <scope>NUCLEOTIDE SEQUENCE [LARGE SCALE GENOMIC DNA]</scope>
    <source>
        <strain evidence="2 3">HHB12029</strain>
    </source>
</reference>